<sequence length="490" mass="53920">MKINEQTERETRGNEHGKEICMTAGSIYAYGTLLFTLSGAFLVLVGFVMPYWVTFDYKPCISNRAYEVTVYVSIWYCMVCDMDKPTYCRMKGITLHPGGTFKFSQLSGCDAEELAGHLASGMGDFQLWTPVPIVTSFGLGMIFVAAIMVEVWRCAGYSNKKFVTAICCFLFVGGVAVLSMVILVSIGVARSFDVPNKENIKVGTFQWSILTSGIGSLVVLAGGVLAAIEVCSWREPAKRGNDFDNVRNIEPGSSSHANPGFTGDVPDRDTAYSFYSGTHDNHGSPRDKAGYSAANSRQRFADSDNNVGREGAYVYLARSIDNNARPYYASSNQRFTDNDVVKGDAYGNYGRSSSAHSKQRFTDNDVVRGDAYGNYGRSSSAHSKQRFTDYDVVRGDAYSNYGMSSSAHSHQRVTGYDVVRGDAYGNYGRSSSAHSHQRVTGYDAGRGGSYGNYGRRPGVTGQAEHRNYREPTYQADVVYSKPRHISRFNL</sequence>
<dbReference type="Proteomes" id="UP000828390">
    <property type="component" value="Unassembled WGS sequence"/>
</dbReference>
<evidence type="ECO:0000313" key="4">
    <source>
        <dbReference type="Proteomes" id="UP000828390"/>
    </source>
</evidence>
<feature type="region of interest" description="Disordered" evidence="1">
    <location>
        <begin position="242"/>
        <end position="304"/>
    </location>
</feature>
<reference evidence="3" key="1">
    <citation type="journal article" date="2019" name="bioRxiv">
        <title>The Genome of the Zebra Mussel, Dreissena polymorpha: A Resource for Invasive Species Research.</title>
        <authorList>
            <person name="McCartney M.A."/>
            <person name="Auch B."/>
            <person name="Kono T."/>
            <person name="Mallez S."/>
            <person name="Zhang Y."/>
            <person name="Obille A."/>
            <person name="Becker A."/>
            <person name="Abrahante J.E."/>
            <person name="Garbe J."/>
            <person name="Badalamenti J.P."/>
            <person name="Herman A."/>
            <person name="Mangelson H."/>
            <person name="Liachko I."/>
            <person name="Sullivan S."/>
            <person name="Sone E.D."/>
            <person name="Koren S."/>
            <person name="Silverstein K.A.T."/>
            <person name="Beckman K.B."/>
            <person name="Gohl D.M."/>
        </authorList>
    </citation>
    <scope>NUCLEOTIDE SEQUENCE</scope>
    <source>
        <strain evidence="3">Duluth1</strain>
        <tissue evidence="3">Whole animal</tissue>
    </source>
</reference>
<dbReference type="Gene3D" id="1.20.140.150">
    <property type="match status" value="1"/>
</dbReference>
<organism evidence="3 4">
    <name type="scientific">Dreissena polymorpha</name>
    <name type="common">Zebra mussel</name>
    <name type="synonym">Mytilus polymorpha</name>
    <dbReference type="NCBI Taxonomy" id="45954"/>
    <lineage>
        <taxon>Eukaryota</taxon>
        <taxon>Metazoa</taxon>
        <taxon>Spiralia</taxon>
        <taxon>Lophotrochozoa</taxon>
        <taxon>Mollusca</taxon>
        <taxon>Bivalvia</taxon>
        <taxon>Autobranchia</taxon>
        <taxon>Heteroconchia</taxon>
        <taxon>Euheterodonta</taxon>
        <taxon>Imparidentia</taxon>
        <taxon>Neoheterodontei</taxon>
        <taxon>Myida</taxon>
        <taxon>Dreissenoidea</taxon>
        <taxon>Dreissenidae</taxon>
        <taxon>Dreissena</taxon>
    </lineage>
</organism>
<reference evidence="3" key="2">
    <citation type="submission" date="2020-11" db="EMBL/GenBank/DDBJ databases">
        <authorList>
            <person name="McCartney M.A."/>
            <person name="Auch B."/>
            <person name="Kono T."/>
            <person name="Mallez S."/>
            <person name="Becker A."/>
            <person name="Gohl D.M."/>
            <person name="Silverstein K.A.T."/>
            <person name="Koren S."/>
            <person name="Bechman K.B."/>
            <person name="Herman A."/>
            <person name="Abrahante J.E."/>
            <person name="Garbe J."/>
        </authorList>
    </citation>
    <scope>NUCLEOTIDE SEQUENCE</scope>
    <source>
        <strain evidence="3">Duluth1</strain>
        <tissue evidence="3">Whole animal</tissue>
    </source>
</reference>
<dbReference type="EMBL" id="JAIWYP010000002">
    <property type="protein sequence ID" value="KAH3866914.1"/>
    <property type="molecule type" value="Genomic_DNA"/>
</dbReference>
<feature type="transmembrane region" description="Helical" evidence="2">
    <location>
        <begin position="162"/>
        <end position="189"/>
    </location>
</feature>
<keyword evidence="4" id="KW-1185">Reference proteome</keyword>
<comment type="caution">
    <text evidence="3">The sequence shown here is derived from an EMBL/GenBank/DDBJ whole genome shotgun (WGS) entry which is preliminary data.</text>
</comment>
<feature type="transmembrane region" description="Helical" evidence="2">
    <location>
        <begin position="27"/>
        <end position="53"/>
    </location>
</feature>
<keyword evidence="2" id="KW-1133">Transmembrane helix</keyword>
<feature type="compositionally biased region" description="Polar residues" evidence="1">
    <location>
        <begin position="293"/>
        <end position="304"/>
    </location>
</feature>
<keyword evidence="2" id="KW-0472">Membrane</keyword>
<proteinExistence type="predicted"/>
<dbReference type="AlphaFoldDB" id="A0A9D4LZR1"/>
<feature type="compositionally biased region" description="Basic and acidic residues" evidence="1">
    <location>
        <begin position="279"/>
        <end position="289"/>
    </location>
</feature>
<evidence type="ECO:0000256" key="1">
    <source>
        <dbReference type="SAM" id="MobiDB-lite"/>
    </source>
</evidence>
<feature type="transmembrane region" description="Helical" evidence="2">
    <location>
        <begin position="209"/>
        <end position="231"/>
    </location>
</feature>
<name>A0A9D4LZR1_DREPO</name>
<evidence type="ECO:0000256" key="2">
    <source>
        <dbReference type="SAM" id="Phobius"/>
    </source>
</evidence>
<gene>
    <name evidence="3" type="ORF">DPMN_030037</name>
</gene>
<evidence type="ECO:0000313" key="3">
    <source>
        <dbReference type="EMBL" id="KAH3866914.1"/>
    </source>
</evidence>
<accession>A0A9D4LZR1</accession>
<protein>
    <submittedName>
        <fullName evidence="3">Uncharacterized protein</fullName>
    </submittedName>
</protein>
<feature type="region of interest" description="Disordered" evidence="1">
    <location>
        <begin position="428"/>
        <end position="468"/>
    </location>
</feature>
<feature type="transmembrane region" description="Helical" evidence="2">
    <location>
        <begin position="127"/>
        <end position="150"/>
    </location>
</feature>
<keyword evidence="2" id="KW-0812">Transmembrane</keyword>